<organism evidence="1 2">
    <name type="scientific">Taurinivorans muris</name>
    <dbReference type="NCBI Taxonomy" id="2787751"/>
    <lineage>
        <taxon>Bacteria</taxon>
        <taxon>Pseudomonadati</taxon>
        <taxon>Thermodesulfobacteriota</taxon>
        <taxon>Desulfovibrionia</taxon>
        <taxon>Desulfovibrionales</taxon>
        <taxon>Desulfovibrionaceae</taxon>
        <taxon>Taurinivorans</taxon>
    </lineage>
</organism>
<dbReference type="Proteomes" id="UP001058120">
    <property type="component" value="Chromosome"/>
</dbReference>
<dbReference type="EMBL" id="CP065938">
    <property type="protein sequence ID" value="UWX06043.1"/>
    <property type="molecule type" value="Genomic_DNA"/>
</dbReference>
<proteinExistence type="predicted"/>
<evidence type="ECO:0008006" key="3">
    <source>
        <dbReference type="Google" id="ProtNLM"/>
    </source>
</evidence>
<accession>A0ABY5Y203</accession>
<dbReference type="Gene3D" id="3.20.20.70">
    <property type="entry name" value="Aldolase class I"/>
    <property type="match status" value="1"/>
</dbReference>
<evidence type="ECO:0000313" key="2">
    <source>
        <dbReference type="Proteomes" id="UP001058120"/>
    </source>
</evidence>
<sequence length="127" mass="14626">MDVNTTDLVLPAGLQDFLEENALICPPIPLAIFPLLEEREENFFATDWSVVSQPLNFNEHWAGNYKVKYWLEPWHAILYKGDNSYLSKILNAGFDGVFLDVIDAFAYFETKAFSYDIHNAYAISSYF</sequence>
<keyword evidence="2" id="KW-1185">Reference proteome</keyword>
<dbReference type="RefSeq" id="WP_334315639.1">
    <property type="nucleotide sequence ID" value="NZ_CP065938.1"/>
</dbReference>
<reference evidence="1" key="1">
    <citation type="submission" date="2020-12" db="EMBL/GenBank/DDBJ databases">
        <title>Taurinivorans muris gen. nov., sp. nov., fundamental and realized metabolic niche of a ubiquitous sulfidogenic bacterium in the murine intestine.</title>
        <authorList>
            <person name="Ye H."/>
            <person name="Hanson B.T."/>
            <person name="Loy A."/>
        </authorList>
    </citation>
    <scope>NUCLEOTIDE SEQUENCE</scope>
    <source>
        <strain evidence="1">LT0009</strain>
    </source>
</reference>
<evidence type="ECO:0000313" key="1">
    <source>
        <dbReference type="EMBL" id="UWX06043.1"/>
    </source>
</evidence>
<protein>
    <recommendedName>
        <fullName evidence="3">Glycoside-hydrolase family GH114 TIM-barrel domain-containing protein</fullName>
    </recommendedName>
</protein>
<name>A0ABY5Y203_9BACT</name>
<gene>
    <name evidence="1" type="ORF">JBF11_01625</name>
</gene>
<dbReference type="InterPro" id="IPR013785">
    <property type="entry name" value="Aldolase_TIM"/>
</dbReference>